<dbReference type="RefSeq" id="XP_041190639.1">
    <property type="nucleotide sequence ID" value="XM_041343238.1"/>
</dbReference>
<keyword evidence="6" id="KW-1185">Reference proteome</keyword>
<dbReference type="InterPro" id="IPR036640">
    <property type="entry name" value="ABC1_TM_sf"/>
</dbReference>
<organism evidence="5 6">
    <name type="scientific">Suillus subaureus</name>
    <dbReference type="NCBI Taxonomy" id="48587"/>
    <lineage>
        <taxon>Eukaryota</taxon>
        <taxon>Fungi</taxon>
        <taxon>Dikarya</taxon>
        <taxon>Basidiomycota</taxon>
        <taxon>Agaricomycotina</taxon>
        <taxon>Agaricomycetes</taxon>
        <taxon>Agaricomycetidae</taxon>
        <taxon>Boletales</taxon>
        <taxon>Suillineae</taxon>
        <taxon>Suillaceae</taxon>
        <taxon>Suillus</taxon>
    </lineage>
</organism>
<accession>A0A9P7E675</accession>
<evidence type="ECO:0000256" key="4">
    <source>
        <dbReference type="SAM" id="Phobius"/>
    </source>
</evidence>
<dbReference type="AlphaFoldDB" id="A0A9P7E675"/>
<dbReference type="OrthoDB" id="2688084at2759"/>
<name>A0A9P7E675_9AGAM</name>
<feature type="transmembrane region" description="Helical" evidence="4">
    <location>
        <begin position="44"/>
        <end position="64"/>
    </location>
</feature>
<protein>
    <submittedName>
        <fullName evidence="5">Uncharacterized protein</fullName>
    </submittedName>
</protein>
<dbReference type="GO" id="GO:0016020">
    <property type="term" value="C:membrane"/>
    <property type="evidence" value="ECO:0007669"/>
    <property type="project" value="InterPro"/>
</dbReference>
<reference evidence="5" key="1">
    <citation type="journal article" date="2020" name="New Phytol.">
        <title>Comparative genomics reveals dynamic genome evolution in host specialist ectomycorrhizal fungi.</title>
        <authorList>
            <person name="Lofgren L.A."/>
            <person name="Nguyen N.H."/>
            <person name="Vilgalys R."/>
            <person name="Ruytinx J."/>
            <person name="Liao H.L."/>
            <person name="Branco S."/>
            <person name="Kuo A."/>
            <person name="LaButti K."/>
            <person name="Lipzen A."/>
            <person name="Andreopoulos W."/>
            <person name="Pangilinan J."/>
            <person name="Riley R."/>
            <person name="Hundley H."/>
            <person name="Na H."/>
            <person name="Barry K."/>
            <person name="Grigoriev I.V."/>
            <person name="Stajich J.E."/>
            <person name="Kennedy P.G."/>
        </authorList>
    </citation>
    <scope>NUCLEOTIDE SEQUENCE</scope>
    <source>
        <strain evidence="5">MN1</strain>
    </source>
</reference>
<dbReference type="GO" id="GO:0005524">
    <property type="term" value="F:ATP binding"/>
    <property type="evidence" value="ECO:0007669"/>
    <property type="project" value="InterPro"/>
</dbReference>
<comment type="caution">
    <text evidence="5">The sequence shown here is derived from an EMBL/GenBank/DDBJ whole genome shotgun (WGS) entry which is preliminary data.</text>
</comment>
<sequence length="117" mass="13594">MLMLSFNHVLTLSLSWHTRCKTGELLRILDRGSAINRIGEPIGFTVIPGFVDVYVALAVFVVRFKLALRVMRRMNELDVVTCGIHTNCLLNCETVKCFKRSRMRRRGIWRLLWSTRV</sequence>
<evidence type="ECO:0000256" key="3">
    <source>
        <dbReference type="ARBA" id="ARBA00023136"/>
    </source>
</evidence>
<evidence type="ECO:0000256" key="1">
    <source>
        <dbReference type="ARBA" id="ARBA00022692"/>
    </source>
</evidence>
<keyword evidence="1 4" id="KW-0812">Transmembrane</keyword>
<evidence type="ECO:0000313" key="6">
    <source>
        <dbReference type="Proteomes" id="UP000807769"/>
    </source>
</evidence>
<dbReference type="EMBL" id="JABBWG010000026">
    <property type="protein sequence ID" value="KAG1812494.1"/>
    <property type="molecule type" value="Genomic_DNA"/>
</dbReference>
<evidence type="ECO:0000256" key="2">
    <source>
        <dbReference type="ARBA" id="ARBA00022989"/>
    </source>
</evidence>
<dbReference type="SUPFAM" id="SSF90123">
    <property type="entry name" value="ABC transporter transmembrane region"/>
    <property type="match status" value="1"/>
</dbReference>
<dbReference type="Gene3D" id="1.20.1560.10">
    <property type="entry name" value="ABC transporter type 1, transmembrane domain"/>
    <property type="match status" value="1"/>
</dbReference>
<dbReference type="Proteomes" id="UP000807769">
    <property type="component" value="Unassembled WGS sequence"/>
</dbReference>
<keyword evidence="3 4" id="KW-0472">Membrane</keyword>
<evidence type="ECO:0000313" key="5">
    <source>
        <dbReference type="EMBL" id="KAG1812494.1"/>
    </source>
</evidence>
<keyword evidence="2 4" id="KW-1133">Transmembrane helix</keyword>
<proteinExistence type="predicted"/>
<dbReference type="GeneID" id="64637254"/>
<gene>
    <name evidence="5" type="ORF">BJ212DRAFT_452982</name>
</gene>